<evidence type="ECO:0000313" key="14">
    <source>
        <dbReference type="EMBL" id="ROO24641.1"/>
    </source>
</evidence>
<comment type="function">
    <text evidence="11">Catalyzes the hydrolysis of the adenine ring of phosphoribosyl-AMP.</text>
</comment>
<keyword evidence="11" id="KW-0479">Metal-binding</keyword>
<feature type="binding site" evidence="11">
    <location>
        <position position="103"/>
    </location>
    <ligand>
        <name>Mg(2+)</name>
        <dbReference type="ChEBI" id="CHEBI:18420"/>
    </ligand>
</feature>
<dbReference type="GO" id="GO:0000105">
    <property type="term" value="P:L-histidine biosynthetic process"/>
    <property type="evidence" value="ECO:0007669"/>
    <property type="project" value="UniProtKB-UniRule"/>
</dbReference>
<evidence type="ECO:0000256" key="11">
    <source>
        <dbReference type="HAMAP-Rule" id="MF_01021"/>
    </source>
</evidence>
<accession>A0A423PG84</accession>
<proteinExistence type="inferred from homology"/>
<feature type="binding site" evidence="11">
    <location>
        <position position="102"/>
    </location>
    <ligand>
        <name>Zn(2+)</name>
        <dbReference type="ChEBI" id="CHEBI:29105"/>
        <note>ligand shared between dimeric partners</note>
    </ligand>
</feature>
<comment type="subcellular location">
    <subcellularLocation>
        <location evidence="11">Cytoplasm</location>
    </subcellularLocation>
</comment>
<evidence type="ECO:0000256" key="12">
    <source>
        <dbReference type="SAM" id="MobiDB-lite"/>
    </source>
</evidence>
<evidence type="ECO:0000259" key="13">
    <source>
        <dbReference type="Pfam" id="PF01502"/>
    </source>
</evidence>
<dbReference type="Gene3D" id="3.10.20.810">
    <property type="entry name" value="Phosphoribosyl-AMP cyclohydrolase"/>
    <property type="match status" value="1"/>
</dbReference>
<evidence type="ECO:0000256" key="1">
    <source>
        <dbReference type="ARBA" id="ARBA00000024"/>
    </source>
</evidence>
<keyword evidence="11" id="KW-0460">Magnesium</keyword>
<dbReference type="GO" id="GO:0000287">
    <property type="term" value="F:magnesium ion binding"/>
    <property type="evidence" value="ECO:0007669"/>
    <property type="project" value="UniProtKB-UniRule"/>
</dbReference>
<evidence type="ECO:0000256" key="3">
    <source>
        <dbReference type="ARBA" id="ARBA00005169"/>
    </source>
</evidence>
<evidence type="ECO:0000256" key="4">
    <source>
        <dbReference type="ARBA" id="ARBA00005204"/>
    </source>
</evidence>
<keyword evidence="15" id="KW-1185">Reference proteome</keyword>
<keyword evidence="11" id="KW-0862">Zinc</keyword>
<dbReference type="GO" id="GO:0008270">
    <property type="term" value="F:zinc ion binding"/>
    <property type="evidence" value="ECO:0007669"/>
    <property type="project" value="UniProtKB-UniRule"/>
</dbReference>
<name>A0A423PG84_9GAMM</name>
<evidence type="ECO:0000256" key="8">
    <source>
        <dbReference type="ARBA" id="ARBA00022605"/>
    </source>
</evidence>
<comment type="catalytic activity">
    <reaction evidence="1 11">
        <text>1-(5-phospho-beta-D-ribosyl)-5'-AMP + H2O = 1-(5-phospho-beta-D-ribosyl)-5-[(5-phospho-beta-D-ribosylamino)methylideneamino]imidazole-4-carboxamide</text>
        <dbReference type="Rhea" id="RHEA:20049"/>
        <dbReference type="ChEBI" id="CHEBI:15377"/>
        <dbReference type="ChEBI" id="CHEBI:58435"/>
        <dbReference type="ChEBI" id="CHEBI:59457"/>
        <dbReference type="EC" id="3.5.4.19"/>
    </reaction>
</comment>
<dbReference type="EC" id="3.5.4.19" evidence="11"/>
<comment type="catalytic activity">
    <reaction evidence="2">
        <text>1-(5-phospho-beta-D-ribosyl)-ATP + H2O = 1-(5-phospho-beta-D-ribosyl)-5'-AMP + diphosphate + H(+)</text>
        <dbReference type="Rhea" id="RHEA:22828"/>
        <dbReference type="ChEBI" id="CHEBI:15377"/>
        <dbReference type="ChEBI" id="CHEBI:15378"/>
        <dbReference type="ChEBI" id="CHEBI:33019"/>
        <dbReference type="ChEBI" id="CHEBI:59457"/>
        <dbReference type="ChEBI" id="CHEBI:73183"/>
        <dbReference type="EC" id="3.6.1.31"/>
    </reaction>
</comment>
<dbReference type="NCBIfam" id="NF000768">
    <property type="entry name" value="PRK00051.1"/>
    <property type="match status" value="1"/>
</dbReference>
<gene>
    <name evidence="11 14" type="primary">hisI</name>
    <name evidence="14" type="ORF">SAOR_13950</name>
</gene>
<reference evidence="14 15" key="1">
    <citation type="submission" date="2013-10" db="EMBL/GenBank/DDBJ databases">
        <title>Salinisphaera orenii MK-B5 Genome Sequencing.</title>
        <authorList>
            <person name="Lai Q."/>
            <person name="Li C."/>
            <person name="Shao Z."/>
        </authorList>
    </citation>
    <scope>NUCLEOTIDE SEQUENCE [LARGE SCALE GENOMIC DNA]</scope>
    <source>
        <strain evidence="14 15">MK-B5</strain>
    </source>
</reference>
<evidence type="ECO:0000313" key="15">
    <source>
        <dbReference type="Proteomes" id="UP000283993"/>
    </source>
</evidence>
<dbReference type="EMBL" id="AYKH01000041">
    <property type="protein sequence ID" value="ROO24641.1"/>
    <property type="molecule type" value="Genomic_DNA"/>
</dbReference>
<dbReference type="PANTHER" id="PTHR42945:SF1">
    <property type="entry name" value="HISTIDINE BIOSYNTHESIS BIFUNCTIONAL PROTEIN HIS7"/>
    <property type="match status" value="1"/>
</dbReference>
<evidence type="ECO:0000256" key="7">
    <source>
        <dbReference type="ARBA" id="ARBA00022490"/>
    </source>
</evidence>
<comment type="pathway">
    <text evidence="4">Amino-acid biosynthesis; L-histidine biosynthesis; L-histidine from 5-phospho-alpha-D-ribose 1-diphosphate: step 2/9.</text>
</comment>
<keyword evidence="7 11" id="KW-0963">Cytoplasm</keyword>
<feature type="compositionally biased region" description="Polar residues" evidence="12">
    <location>
        <begin position="1"/>
        <end position="21"/>
    </location>
</feature>
<protein>
    <recommendedName>
        <fullName evidence="11">Phosphoribosyl-AMP cyclohydrolase</fullName>
        <shortName evidence="11">PRA-CH</shortName>
        <ecNumber evidence="11">3.5.4.19</ecNumber>
    </recommendedName>
</protein>
<evidence type="ECO:0000256" key="9">
    <source>
        <dbReference type="ARBA" id="ARBA00022801"/>
    </source>
</evidence>
<comment type="similarity">
    <text evidence="5">In the C-terminal section; belongs to the PRA-PH family.</text>
</comment>
<comment type="cofactor">
    <cofactor evidence="11">
        <name>Mg(2+)</name>
        <dbReference type="ChEBI" id="CHEBI:18420"/>
    </cofactor>
    <text evidence="11">Binds 1 Mg(2+) ion per subunit.</text>
</comment>
<comment type="similarity">
    <text evidence="6">In the N-terminal section; belongs to the PRA-CH family.</text>
</comment>
<feature type="domain" description="Phosphoribosyl-AMP cyclohydrolase" evidence="13">
    <location>
        <begin position="55"/>
        <end position="128"/>
    </location>
</feature>
<dbReference type="HAMAP" id="MF_01021">
    <property type="entry name" value="HisI"/>
    <property type="match status" value="1"/>
</dbReference>
<keyword evidence="10 11" id="KW-0368">Histidine biosynthesis</keyword>
<dbReference type="PANTHER" id="PTHR42945">
    <property type="entry name" value="HISTIDINE BIOSYNTHESIS BIFUNCTIONAL PROTEIN"/>
    <property type="match status" value="1"/>
</dbReference>
<comment type="subunit">
    <text evidence="11">Homodimer.</text>
</comment>
<dbReference type="InterPro" id="IPR026660">
    <property type="entry name" value="PRA-CH"/>
</dbReference>
<evidence type="ECO:0000256" key="5">
    <source>
        <dbReference type="ARBA" id="ARBA00007731"/>
    </source>
</evidence>
<evidence type="ECO:0000256" key="2">
    <source>
        <dbReference type="ARBA" id="ARBA00001460"/>
    </source>
</evidence>
<keyword evidence="8 11" id="KW-0028">Amino-acid biosynthesis</keyword>
<dbReference type="InterPro" id="IPR038019">
    <property type="entry name" value="PRib_AMP_CycHydrolase_sf"/>
</dbReference>
<feature type="binding site" evidence="11">
    <location>
        <position position="101"/>
    </location>
    <ligand>
        <name>Mg(2+)</name>
        <dbReference type="ChEBI" id="CHEBI:18420"/>
    </ligand>
</feature>
<comment type="cofactor">
    <cofactor evidence="11">
        <name>Zn(2+)</name>
        <dbReference type="ChEBI" id="CHEBI:29105"/>
    </cofactor>
    <text evidence="11">Binds 1 zinc ion per subunit.</text>
</comment>
<dbReference type="InterPro" id="IPR002496">
    <property type="entry name" value="PRib_AMP_CycHydrolase_dom"/>
</dbReference>
<dbReference type="FunFam" id="3.10.20.810:FF:000001">
    <property type="entry name" value="Histidine biosynthesis bifunctional protein HisIE"/>
    <property type="match status" value="1"/>
</dbReference>
<dbReference type="GO" id="GO:0004635">
    <property type="term" value="F:phosphoribosyl-AMP cyclohydrolase activity"/>
    <property type="evidence" value="ECO:0007669"/>
    <property type="project" value="UniProtKB-UniRule"/>
</dbReference>
<comment type="similarity">
    <text evidence="11">Belongs to the PRA-CH family.</text>
</comment>
<sequence length="154" mass="17152">MDACSTPSRQIVNDDVSSSPESADGPAWLEHVAWDEHGLAPVIAQSVDSQRVLTLAWMNRAALAATVESGFATYWSRSRAKLWRKGETSGNRQRVVEIRLDCDNDALLLRIEQIGGAACHTGRESCFFQIHDDGEWVTRDPVLIDPQDMYGLHE</sequence>
<dbReference type="AlphaFoldDB" id="A0A423PG84"/>
<dbReference type="Pfam" id="PF01502">
    <property type="entry name" value="PRA-CH"/>
    <property type="match status" value="1"/>
</dbReference>
<keyword evidence="9 11" id="KW-0378">Hydrolase</keyword>
<feature type="binding site" evidence="11">
    <location>
        <position position="126"/>
    </location>
    <ligand>
        <name>Zn(2+)</name>
        <dbReference type="ChEBI" id="CHEBI:29105"/>
        <note>ligand shared between dimeric partners</note>
    </ligand>
</feature>
<evidence type="ECO:0000256" key="6">
    <source>
        <dbReference type="ARBA" id="ARBA00008299"/>
    </source>
</evidence>
<dbReference type="GO" id="GO:0005737">
    <property type="term" value="C:cytoplasm"/>
    <property type="evidence" value="ECO:0007669"/>
    <property type="project" value="UniProtKB-SubCell"/>
</dbReference>
<dbReference type="UniPathway" id="UPA00031">
    <property type="reaction ID" value="UER00008"/>
</dbReference>
<dbReference type="Proteomes" id="UP000283993">
    <property type="component" value="Unassembled WGS sequence"/>
</dbReference>
<feature type="region of interest" description="Disordered" evidence="12">
    <location>
        <begin position="1"/>
        <end position="24"/>
    </location>
</feature>
<organism evidence="14 15">
    <name type="scientific">Salinisphaera orenii MK-B5</name>
    <dbReference type="NCBI Taxonomy" id="856730"/>
    <lineage>
        <taxon>Bacteria</taxon>
        <taxon>Pseudomonadati</taxon>
        <taxon>Pseudomonadota</taxon>
        <taxon>Gammaproteobacteria</taxon>
        <taxon>Salinisphaerales</taxon>
        <taxon>Salinisphaeraceae</taxon>
        <taxon>Salinisphaera</taxon>
    </lineage>
</organism>
<feature type="binding site" evidence="11">
    <location>
        <position position="119"/>
    </location>
    <ligand>
        <name>Zn(2+)</name>
        <dbReference type="ChEBI" id="CHEBI:29105"/>
        <note>ligand shared between dimeric partners</note>
    </ligand>
</feature>
<comment type="caution">
    <text evidence="14">The sequence shown here is derived from an EMBL/GenBank/DDBJ whole genome shotgun (WGS) entry which is preliminary data.</text>
</comment>
<comment type="pathway">
    <text evidence="3 11">Amino-acid biosynthesis; L-histidine biosynthesis; L-histidine from 5-phospho-alpha-D-ribose 1-diphosphate: step 3/9.</text>
</comment>
<dbReference type="SUPFAM" id="SSF141734">
    <property type="entry name" value="HisI-like"/>
    <property type="match status" value="1"/>
</dbReference>
<feature type="binding site" evidence="11">
    <location>
        <position position="105"/>
    </location>
    <ligand>
        <name>Mg(2+)</name>
        <dbReference type="ChEBI" id="CHEBI:18420"/>
    </ligand>
</feature>
<dbReference type="GO" id="GO:0004636">
    <property type="term" value="F:phosphoribosyl-ATP diphosphatase activity"/>
    <property type="evidence" value="ECO:0007669"/>
    <property type="project" value="UniProtKB-EC"/>
</dbReference>
<evidence type="ECO:0000256" key="10">
    <source>
        <dbReference type="ARBA" id="ARBA00023102"/>
    </source>
</evidence>